<proteinExistence type="predicted"/>
<dbReference type="Proteomes" id="UP001337305">
    <property type="component" value="Unassembled WGS sequence"/>
</dbReference>
<organism evidence="2 3">
    <name type="scientific">Flavivirga spongiicola</name>
    <dbReference type="NCBI Taxonomy" id="421621"/>
    <lineage>
        <taxon>Bacteria</taxon>
        <taxon>Pseudomonadati</taxon>
        <taxon>Bacteroidota</taxon>
        <taxon>Flavobacteriia</taxon>
        <taxon>Flavobacteriales</taxon>
        <taxon>Flavobacteriaceae</taxon>
        <taxon>Flavivirga</taxon>
    </lineage>
</organism>
<keyword evidence="1" id="KW-0472">Membrane</keyword>
<accession>A0ABU7XP63</accession>
<keyword evidence="3" id="KW-1185">Reference proteome</keyword>
<reference evidence="2 3" key="1">
    <citation type="submission" date="2022-09" db="EMBL/GenBank/DDBJ databases">
        <title>Genome sequencing of Flavivirga sp. MEBiC05379.</title>
        <authorList>
            <person name="Oh H.-M."/>
            <person name="Kwon K.K."/>
            <person name="Park M.J."/>
            <person name="Yang S.-H."/>
        </authorList>
    </citation>
    <scope>NUCLEOTIDE SEQUENCE [LARGE SCALE GENOMIC DNA]</scope>
    <source>
        <strain evidence="2 3">MEBiC05379</strain>
    </source>
</reference>
<dbReference type="EMBL" id="JAODOP010000004">
    <property type="protein sequence ID" value="MEF3832274.1"/>
    <property type="molecule type" value="Genomic_DNA"/>
</dbReference>
<comment type="caution">
    <text evidence="2">The sequence shown here is derived from an EMBL/GenBank/DDBJ whole genome shotgun (WGS) entry which is preliminary data.</text>
</comment>
<feature type="transmembrane region" description="Helical" evidence="1">
    <location>
        <begin position="7"/>
        <end position="27"/>
    </location>
</feature>
<protein>
    <submittedName>
        <fullName evidence="2">Uncharacterized protein</fullName>
    </submittedName>
</protein>
<name>A0ABU7XP63_9FLAO</name>
<evidence type="ECO:0000256" key="1">
    <source>
        <dbReference type="SAM" id="Phobius"/>
    </source>
</evidence>
<evidence type="ECO:0000313" key="2">
    <source>
        <dbReference type="EMBL" id="MEF3832274.1"/>
    </source>
</evidence>
<evidence type="ECO:0000313" key="3">
    <source>
        <dbReference type="Proteomes" id="UP001337305"/>
    </source>
</evidence>
<keyword evidence="1" id="KW-1133">Transmembrane helix</keyword>
<gene>
    <name evidence="2" type="ORF">N1F79_03975</name>
</gene>
<sequence>MKKSTIIILAILTTALVLIGLFLWFILYESTTDISQNPRFKNYLNNPFIVTRPVALYQNPNLANRYSDYYVDSFSEEDTTLLKKYNIGDTITFTKAKRYFNNHVGETYYLLGREKLDTGETIEFEYSLRLFEYYPTIWETDEEFSERRTPMKDLLK</sequence>
<dbReference type="RefSeq" id="WP_303304655.1">
    <property type="nucleotide sequence ID" value="NZ_JAODOP010000004.1"/>
</dbReference>
<keyword evidence="1" id="KW-0812">Transmembrane</keyword>